<sequence>MYSGIDSSLGRSCTTQFEWDGVVRLGYWHAHKFPFGLPYISRVDSARGAQEPALAPFSSTWGTGRVFGEAAPEPDRFHQGYAVSLTMIIRCRASRPSPYQPWTVTSSSSSTTVPWSRRIIARARQHHD</sequence>
<comment type="caution">
    <text evidence="1">The sequence shown here is derived from an EMBL/GenBank/DDBJ whole genome shotgun (WGS) entry which is preliminary data.</text>
</comment>
<accession>A0A834ML10</accession>
<name>A0A834ML10_RHYFE</name>
<evidence type="ECO:0000313" key="1">
    <source>
        <dbReference type="EMBL" id="KAF7286396.1"/>
    </source>
</evidence>
<keyword evidence="2" id="KW-1185">Reference proteome</keyword>
<dbReference type="Proteomes" id="UP000625711">
    <property type="component" value="Unassembled WGS sequence"/>
</dbReference>
<evidence type="ECO:0000313" key="2">
    <source>
        <dbReference type="Proteomes" id="UP000625711"/>
    </source>
</evidence>
<gene>
    <name evidence="1" type="ORF">GWI33_005317</name>
</gene>
<reference evidence="1" key="1">
    <citation type="submission" date="2020-08" db="EMBL/GenBank/DDBJ databases">
        <title>Genome sequencing and assembly of the red palm weevil Rhynchophorus ferrugineus.</title>
        <authorList>
            <person name="Dias G.B."/>
            <person name="Bergman C.M."/>
            <person name="Manee M."/>
        </authorList>
    </citation>
    <scope>NUCLEOTIDE SEQUENCE</scope>
    <source>
        <strain evidence="1">AA-2017</strain>
        <tissue evidence="1">Whole larva</tissue>
    </source>
</reference>
<proteinExistence type="predicted"/>
<protein>
    <submittedName>
        <fullName evidence="1">Uncharacterized protein</fullName>
    </submittedName>
</protein>
<dbReference type="AlphaFoldDB" id="A0A834ML10"/>
<organism evidence="1 2">
    <name type="scientific">Rhynchophorus ferrugineus</name>
    <name type="common">Red palm weevil</name>
    <name type="synonym">Curculio ferrugineus</name>
    <dbReference type="NCBI Taxonomy" id="354439"/>
    <lineage>
        <taxon>Eukaryota</taxon>
        <taxon>Metazoa</taxon>
        <taxon>Ecdysozoa</taxon>
        <taxon>Arthropoda</taxon>
        <taxon>Hexapoda</taxon>
        <taxon>Insecta</taxon>
        <taxon>Pterygota</taxon>
        <taxon>Neoptera</taxon>
        <taxon>Endopterygota</taxon>
        <taxon>Coleoptera</taxon>
        <taxon>Polyphaga</taxon>
        <taxon>Cucujiformia</taxon>
        <taxon>Curculionidae</taxon>
        <taxon>Dryophthorinae</taxon>
        <taxon>Rhynchophorus</taxon>
    </lineage>
</organism>
<dbReference type="EMBL" id="JAACXV010000026">
    <property type="protein sequence ID" value="KAF7286396.1"/>
    <property type="molecule type" value="Genomic_DNA"/>
</dbReference>